<dbReference type="Gramene" id="ONI36347">
    <property type="protein sequence ID" value="ONI36347"/>
    <property type="gene ID" value="PRUPE_1G581800"/>
</dbReference>
<evidence type="ECO:0000313" key="2">
    <source>
        <dbReference type="EMBL" id="ONI36347.1"/>
    </source>
</evidence>
<name>A0A251RK86_PRUPE</name>
<dbReference type="EMBL" id="CM007651">
    <property type="protein sequence ID" value="ONI36347.1"/>
    <property type="molecule type" value="Genomic_DNA"/>
</dbReference>
<accession>A0A251RK86</accession>
<keyword evidence="1" id="KW-1133">Transmembrane helix</keyword>
<protein>
    <submittedName>
        <fullName evidence="2">Uncharacterized protein</fullName>
    </submittedName>
</protein>
<dbReference type="AlphaFoldDB" id="A0A251RK86"/>
<organism evidence="2 3">
    <name type="scientific">Prunus persica</name>
    <name type="common">Peach</name>
    <name type="synonym">Amygdalus persica</name>
    <dbReference type="NCBI Taxonomy" id="3760"/>
    <lineage>
        <taxon>Eukaryota</taxon>
        <taxon>Viridiplantae</taxon>
        <taxon>Streptophyta</taxon>
        <taxon>Embryophyta</taxon>
        <taxon>Tracheophyta</taxon>
        <taxon>Spermatophyta</taxon>
        <taxon>Magnoliopsida</taxon>
        <taxon>eudicotyledons</taxon>
        <taxon>Gunneridae</taxon>
        <taxon>Pentapetalae</taxon>
        <taxon>rosids</taxon>
        <taxon>fabids</taxon>
        <taxon>Rosales</taxon>
        <taxon>Rosaceae</taxon>
        <taxon>Amygdaloideae</taxon>
        <taxon>Amygdaleae</taxon>
        <taxon>Prunus</taxon>
    </lineage>
</organism>
<keyword evidence="3" id="KW-1185">Reference proteome</keyword>
<dbReference type="Proteomes" id="UP000006882">
    <property type="component" value="Chromosome G1"/>
</dbReference>
<sequence>MLNPKPSRSFLIYEYVLTFMYKLLKLLVLEIPFLMFPQLFTQVKRLCLCLLNLLNILPQVVQSLDWSGSSNQSITSIVHPLICN</sequence>
<feature type="transmembrane region" description="Helical" evidence="1">
    <location>
        <begin position="12"/>
        <end position="36"/>
    </location>
</feature>
<keyword evidence="1" id="KW-0472">Membrane</keyword>
<reference evidence="2 3" key="1">
    <citation type="journal article" date="2013" name="Nat. Genet.">
        <title>The high-quality draft genome of peach (Prunus persica) identifies unique patterns of genetic diversity, domestication and genome evolution.</title>
        <authorList>
            <consortium name="International Peach Genome Initiative"/>
            <person name="Verde I."/>
            <person name="Abbott A.G."/>
            <person name="Scalabrin S."/>
            <person name="Jung S."/>
            <person name="Shu S."/>
            <person name="Marroni F."/>
            <person name="Zhebentyayeva T."/>
            <person name="Dettori M.T."/>
            <person name="Grimwood J."/>
            <person name="Cattonaro F."/>
            <person name="Zuccolo A."/>
            <person name="Rossini L."/>
            <person name="Jenkins J."/>
            <person name="Vendramin E."/>
            <person name="Meisel L.A."/>
            <person name="Decroocq V."/>
            <person name="Sosinski B."/>
            <person name="Prochnik S."/>
            <person name="Mitros T."/>
            <person name="Policriti A."/>
            <person name="Cipriani G."/>
            <person name="Dondini L."/>
            <person name="Ficklin S."/>
            <person name="Goodstein D.M."/>
            <person name="Xuan P."/>
            <person name="Del Fabbro C."/>
            <person name="Aramini V."/>
            <person name="Copetti D."/>
            <person name="Gonzalez S."/>
            <person name="Horner D.S."/>
            <person name="Falchi R."/>
            <person name="Lucas S."/>
            <person name="Mica E."/>
            <person name="Maldonado J."/>
            <person name="Lazzari B."/>
            <person name="Bielenberg D."/>
            <person name="Pirona R."/>
            <person name="Miculan M."/>
            <person name="Barakat A."/>
            <person name="Testolin R."/>
            <person name="Stella A."/>
            <person name="Tartarini S."/>
            <person name="Tonutti P."/>
            <person name="Arus P."/>
            <person name="Orellana A."/>
            <person name="Wells C."/>
            <person name="Main D."/>
            <person name="Vizzotto G."/>
            <person name="Silva H."/>
            <person name="Salamini F."/>
            <person name="Schmutz J."/>
            <person name="Morgante M."/>
            <person name="Rokhsar D.S."/>
        </authorList>
    </citation>
    <scope>NUCLEOTIDE SEQUENCE [LARGE SCALE GENOMIC DNA]</scope>
    <source>
        <strain evidence="3">cv. Nemared</strain>
    </source>
</reference>
<keyword evidence="1" id="KW-0812">Transmembrane</keyword>
<gene>
    <name evidence="2" type="ORF">PRUPE_1G581800</name>
</gene>
<evidence type="ECO:0000313" key="3">
    <source>
        <dbReference type="Proteomes" id="UP000006882"/>
    </source>
</evidence>
<proteinExistence type="predicted"/>
<evidence type="ECO:0000256" key="1">
    <source>
        <dbReference type="SAM" id="Phobius"/>
    </source>
</evidence>